<keyword evidence="2" id="KW-0812">Transmembrane</keyword>
<keyword evidence="3" id="KW-0548">Nucleotidyltransferase</keyword>
<evidence type="ECO:0000256" key="2">
    <source>
        <dbReference type="SAM" id="Phobius"/>
    </source>
</evidence>
<dbReference type="Gramene" id="OMO99140">
    <property type="protein sequence ID" value="OMO99140"/>
    <property type="gene ID" value="CCACVL1_03914"/>
</dbReference>
<dbReference type="Proteomes" id="UP000188268">
    <property type="component" value="Unassembled WGS sequence"/>
</dbReference>
<name>A0A1R3JWG6_COCAP</name>
<evidence type="ECO:0000313" key="4">
    <source>
        <dbReference type="Proteomes" id="UP000188268"/>
    </source>
</evidence>
<evidence type="ECO:0000256" key="1">
    <source>
        <dbReference type="SAM" id="MobiDB-lite"/>
    </source>
</evidence>
<proteinExistence type="predicted"/>
<evidence type="ECO:0000313" key="3">
    <source>
        <dbReference type="EMBL" id="OMO99140.1"/>
    </source>
</evidence>
<sequence length="180" mass="19825">MFDSVHEEKWQDFPSIQQAVSGGSGGLDRQLLSPSPRATATAYTCPSFTTAALALYHPCQASFLLLLPLFLSSIFTIYLPLLLVEPDPSLSLSNPSCNAANLVSTAIHRRSANNYLQRPLKSILSLGGLPKPEPRVIFEGNDLKWNSNYTAKRNAGRKTKTSGTQDAKVKNQCMNEERER</sequence>
<keyword evidence="2" id="KW-0472">Membrane</keyword>
<feature type="transmembrane region" description="Helical" evidence="2">
    <location>
        <begin position="63"/>
        <end position="84"/>
    </location>
</feature>
<keyword evidence="3" id="KW-0696">RNA-directed RNA polymerase</keyword>
<reference evidence="3 4" key="1">
    <citation type="submission" date="2013-09" db="EMBL/GenBank/DDBJ databases">
        <title>Corchorus capsularis genome sequencing.</title>
        <authorList>
            <person name="Alam M."/>
            <person name="Haque M.S."/>
            <person name="Islam M.S."/>
            <person name="Emdad E.M."/>
            <person name="Islam M.M."/>
            <person name="Ahmed B."/>
            <person name="Halim A."/>
            <person name="Hossen Q.M.M."/>
            <person name="Hossain M.Z."/>
            <person name="Ahmed R."/>
            <person name="Khan M.M."/>
            <person name="Islam R."/>
            <person name="Rashid M.M."/>
            <person name="Khan S.A."/>
            <person name="Rahman M.S."/>
            <person name="Alam M."/>
        </authorList>
    </citation>
    <scope>NUCLEOTIDE SEQUENCE [LARGE SCALE GENOMIC DNA]</scope>
    <source>
        <strain evidence="4">cv. CVL-1</strain>
        <tissue evidence="3">Whole seedling</tissue>
    </source>
</reference>
<dbReference type="AlphaFoldDB" id="A0A1R3JWG6"/>
<comment type="caution">
    <text evidence="3">The sequence shown here is derived from an EMBL/GenBank/DDBJ whole genome shotgun (WGS) entry which is preliminary data.</text>
</comment>
<dbReference type="EMBL" id="AWWV01006931">
    <property type="protein sequence ID" value="OMO99140.1"/>
    <property type="molecule type" value="Genomic_DNA"/>
</dbReference>
<keyword evidence="4" id="KW-1185">Reference proteome</keyword>
<organism evidence="3 4">
    <name type="scientific">Corchorus capsularis</name>
    <name type="common">Jute</name>
    <dbReference type="NCBI Taxonomy" id="210143"/>
    <lineage>
        <taxon>Eukaryota</taxon>
        <taxon>Viridiplantae</taxon>
        <taxon>Streptophyta</taxon>
        <taxon>Embryophyta</taxon>
        <taxon>Tracheophyta</taxon>
        <taxon>Spermatophyta</taxon>
        <taxon>Magnoliopsida</taxon>
        <taxon>eudicotyledons</taxon>
        <taxon>Gunneridae</taxon>
        <taxon>Pentapetalae</taxon>
        <taxon>rosids</taxon>
        <taxon>malvids</taxon>
        <taxon>Malvales</taxon>
        <taxon>Malvaceae</taxon>
        <taxon>Grewioideae</taxon>
        <taxon>Apeibeae</taxon>
        <taxon>Corchorus</taxon>
    </lineage>
</organism>
<protein>
    <submittedName>
        <fullName evidence="3">Putative RNA-dependent RNA polymerase 5-like protein</fullName>
    </submittedName>
</protein>
<keyword evidence="3" id="KW-0808">Transferase</keyword>
<gene>
    <name evidence="3" type="ORF">CCACVL1_03914</name>
</gene>
<dbReference type="GO" id="GO:0003968">
    <property type="term" value="F:RNA-directed RNA polymerase activity"/>
    <property type="evidence" value="ECO:0007669"/>
    <property type="project" value="UniProtKB-KW"/>
</dbReference>
<keyword evidence="2" id="KW-1133">Transmembrane helix</keyword>
<feature type="region of interest" description="Disordered" evidence="1">
    <location>
        <begin position="149"/>
        <end position="180"/>
    </location>
</feature>
<accession>A0A1R3JWG6</accession>